<dbReference type="PROSITE" id="PS50006">
    <property type="entry name" value="FHA_DOMAIN"/>
    <property type="match status" value="1"/>
</dbReference>
<sequence length="287" mass="30113">MKIRPLQGLGDRGFSFDLVSRRKAMQERAAEPAPEPAPASEPEPAPVVAAETPKPAASNTGQVEAFETLILRRLSSAMQTAETAPQPVAAPVKASEVRPAAEVAPISTPAPVAPSAPTADPAPAAAAVDSEQGSAPRRSSRVKTTFLGFDRSGGRVAELFAEGAASAPVTGRSEFPFGWVVVVKGPGRGASFTLQAGVSQIGRGDDQAIQLDFGDTNISRANHAAIAFDDEERKFYLGHGGKANIVRLNGKPVLSTEHLQDGDLIRIGETTLSFVAFCDEDFTWADQ</sequence>
<evidence type="ECO:0000259" key="2">
    <source>
        <dbReference type="PROSITE" id="PS50006"/>
    </source>
</evidence>
<feature type="compositionally biased region" description="Low complexity" evidence="1">
    <location>
        <begin position="46"/>
        <end position="57"/>
    </location>
</feature>
<feature type="region of interest" description="Disordered" evidence="1">
    <location>
        <begin position="107"/>
        <end position="141"/>
    </location>
</feature>
<gene>
    <name evidence="3" type="ORF">OEZ60_07740</name>
</gene>
<protein>
    <submittedName>
        <fullName evidence="3">FHA domain-containing protein</fullName>
    </submittedName>
</protein>
<evidence type="ECO:0000313" key="3">
    <source>
        <dbReference type="EMBL" id="MCU9847897.1"/>
    </source>
</evidence>
<dbReference type="InterPro" id="IPR000253">
    <property type="entry name" value="FHA_dom"/>
</dbReference>
<name>A0ABT2X4I7_9RHOB</name>
<dbReference type="Gene3D" id="2.60.200.20">
    <property type="match status" value="1"/>
</dbReference>
<accession>A0ABT2X4I7</accession>
<feature type="domain" description="FHA" evidence="2">
    <location>
        <begin position="199"/>
        <end position="253"/>
    </location>
</feature>
<evidence type="ECO:0000313" key="4">
    <source>
        <dbReference type="Proteomes" id="UP001209535"/>
    </source>
</evidence>
<proteinExistence type="predicted"/>
<keyword evidence="4" id="KW-1185">Reference proteome</keyword>
<feature type="compositionally biased region" description="Pro residues" evidence="1">
    <location>
        <begin position="33"/>
        <end position="45"/>
    </location>
</feature>
<dbReference type="Proteomes" id="UP001209535">
    <property type="component" value="Unassembled WGS sequence"/>
</dbReference>
<dbReference type="EMBL" id="JAOVQO010000006">
    <property type="protein sequence ID" value="MCU9847897.1"/>
    <property type="molecule type" value="Genomic_DNA"/>
</dbReference>
<dbReference type="InterPro" id="IPR008984">
    <property type="entry name" value="SMAD_FHA_dom_sf"/>
</dbReference>
<comment type="caution">
    <text evidence="3">The sequence shown here is derived from an EMBL/GenBank/DDBJ whole genome shotgun (WGS) entry which is preliminary data.</text>
</comment>
<dbReference type="CDD" id="cd00060">
    <property type="entry name" value="FHA"/>
    <property type="match status" value="1"/>
</dbReference>
<feature type="region of interest" description="Disordered" evidence="1">
    <location>
        <begin position="23"/>
        <end position="61"/>
    </location>
</feature>
<reference evidence="3 4" key="1">
    <citation type="submission" date="2022-10" db="EMBL/GenBank/DDBJ databases">
        <title>Defluviimonas sp. nov., isolated from ocean surface sediments.</title>
        <authorList>
            <person name="He W."/>
            <person name="Wang L."/>
            <person name="Zhang D.-F."/>
        </authorList>
    </citation>
    <scope>NUCLEOTIDE SEQUENCE [LARGE SCALE GENOMIC DNA]</scope>
    <source>
        <strain evidence="3 4">WL0024</strain>
    </source>
</reference>
<feature type="compositionally biased region" description="Low complexity" evidence="1">
    <location>
        <begin position="107"/>
        <end position="129"/>
    </location>
</feature>
<dbReference type="Pfam" id="PF00498">
    <property type="entry name" value="FHA"/>
    <property type="match status" value="1"/>
</dbReference>
<organism evidence="3 4">
    <name type="scientific">Albidovulum salinarum</name>
    <dbReference type="NCBI Taxonomy" id="2984153"/>
    <lineage>
        <taxon>Bacteria</taxon>
        <taxon>Pseudomonadati</taxon>
        <taxon>Pseudomonadota</taxon>
        <taxon>Alphaproteobacteria</taxon>
        <taxon>Rhodobacterales</taxon>
        <taxon>Paracoccaceae</taxon>
        <taxon>Albidovulum</taxon>
    </lineage>
</organism>
<evidence type="ECO:0000256" key="1">
    <source>
        <dbReference type="SAM" id="MobiDB-lite"/>
    </source>
</evidence>
<dbReference type="RefSeq" id="WP_263334795.1">
    <property type="nucleotide sequence ID" value="NZ_JAOVQO010000006.1"/>
</dbReference>
<dbReference type="SUPFAM" id="SSF49879">
    <property type="entry name" value="SMAD/FHA domain"/>
    <property type="match status" value="1"/>
</dbReference>